<dbReference type="Pfam" id="PF01795">
    <property type="entry name" value="Methyltransf_5"/>
    <property type="match status" value="1"/>
</dbReference>
<dbReference type="Proteomes" id="UP000028926">
    <property type="component" value="Chromosome"/>
</dbReference>
<dbReference type="PIRSF" id="PIRSF004486">
    <property type="entry name" value="MraW"/>
    <property type="match status" value="1"/>
</dbReference>
<feature type="binding site" evidence="6">
    <location>
        <position position="56"/>
    </location>
    <ligand>
        <name>S-adenosyl-L-methionine</name>
        <dbReference type="ChEBI" id="CHEBI:59789"/>
    </ligand>
</feature>
<keyword evidence="5 6" id="KW-0949">S-adenosyl-L-methionine</keyword>
<dbReference type="eggNOG" id="COG0275">
    <property type="taxonomic scope" value="Bacteria"/>
</dbReference>
<dbReference type="FunFam" id="1.10.150.170:FF:000003">
    <property type="entry name" value="Ribosomal RNA small subunit methyltransferase H"/>
    <property type="match status" value="1"/>
</dbReference>
<dbReference type="GO" id="GO:0070475">
    <property type="term" value="P:rRNA base methylation"/>
    <property type="evidence" value="ECO:0007669"/>
    <property type="project" value="UniProtKB-UniRule"/>
</dbReference>
<dbReference type="AlphaFoldDB" id="A0A077AS42"/>
<dbReference type="KEGG" id="paca:ID47_03380"/>
<evidence type="ECO:0000256" key="1">
    <source>
        <dbReference type="ARBA" id="ARBA00010396"/>
    </source>
</evidence>
<evidence type="ECO:0000256" key="4">
    <source>
        <dbReference type="ARBA" id="ARBA00022679"/>
    </source>
</evidence>
<evidence type="ECO:0000256" key="7">
    <source>
        <dbReference type="SAM" id="MobiDB-lite"/>
    </source>
</evidence>
<dbReference type="NCBIfam" id="TIGR00006">
    <property type="entry name" value="16S rRNA (cytosine(1402)-N(4))-methyltransferase RsmH"/>
    <property type="match status" value="1"/>
</dbReference>
<dbReference type="InterPro" id="IPR023397">
    <property type="entry name" value="SAM-dep_MeTrfase_MraW_recog"/>
</dbReference>
<keyword evidence="9" id="KW-1185">Reference proteome</keyword>
<organism evidence="8 9">
    <name type="scientific">Candidatus Odyssella acanthamoebae</name>
    <dbReference type="NCBI Taxonomy" id="91604"/>
    <lineage>
        <taxon>Bacteria</taxon>
        <taxon>Pseudomonadati</taxon>
        <taxon>Pseudomonadota</taxon>
        <taxon>Alphaproteobacteria</taxon>
        <taxon>Holosporales</taxon>
        <taxon>Candidatus Paracaedibacteraceae</taxon>
        <taxon>Candidatus Odyssella</taxon>
    </lineage>
</organism>
<dbReference type="EMBL" id="CP008941">
    <property type="protein sequence ID" value="AIK95987.1"/>
    <property type="molecule type" value="Genomic_DNA"/>
</dbReference>
<feature type="binding site" evidence="6">
    <location>
        <position position="83"/>
    </location>
    <ligand>
        <name>S-adenosyl-L-methionine</name>
        <dbReference type="ChEBI" id="CHEBI:59789"/>
    </ligand>
</feature>
<gene>
    <name evidence="6" type="primary">rsmH</name>
    <name evidence="8" type="ORF">ID47_03380</name>
</gene>
<keyword evidence="6" id="KW-0963">Cytoplasm</keyword>
<dbReference type="EC" id="2.1.1.199" evidence="6"/>
<dbReference type="HOGENOM" id="CLU_038422_1_1_5"/>
<comment type="similarity">
    <text evidence="1 6">Belongs to the methyltransferase superfamily. RsmH family.</text>
</comment>
<feature type="binding site" evidence="6">
    <location>
        <position position="104"/>
    </location>
    <ligand>
        <name>S-adenosyl-L-methionine</name>
        <dbReference type="ChEBI" id="CHEBI:59789"/>
    </ligand>
</feature>
<evidence type="ECO:0000313" key="8">
    <source>
        <dbReference type="EMBL" id="AIK95987.1"/>
    </source>
</evidence>
<feature type="binding site" evidence="6">
    <location>
        <position position="111"/>
    </location>
    <ligand>
        <name>S-adenosyl-L-methionine</name>
        <dbReference type="ChEBI" id="CHEBI:59789"/>
    </ligand>
</feature>
<feature type="binding site" evidence="6">
    <location>
        <begin position="38"/>
        <end position="40"/>
    </location>
    <ligand>
        <name>S-adenosyl-L-methionine</name>
        <dbReference type="ChEBI" id="CHEBI:59789"/>
    </ligand>
</feature>
<keyword evidence="3 6" id="KW-0489">Methyltransferase</keyword>
<comment type="catalytic activity">
    <reaction evidence="6">
        <text>cytidine(1402) in 16S rRNA + S-adenosyl-L-methionine = N(4)-methylcytidine(1402) in 16S rRNA + S-adenosyl-L-homocysteine + H(+)</text>
        <dbReference type="Rhea" id="RHEA:42928"/>
        <dbReference type="Rhea" id="RHEA-COMP:10286"/>
        <dbReference type="Rhea" id="RHEA-COMP:10287"/>
        <dbReference type="ChEBI" id="CHEBI:15378"/>
        <dbReference type="ChEBI" id="CHEBI:57856"/>
        <dbReference type="ChEBI" id="CHEBI:59789"/>
        <dbReference type="ChEBI" id="CHEBI:74506"/>
        <dbReference type="ChEBI" id="CHEBI:82748"/>
        <dbReference type="EC" id="2.1.1.199"/>
    </reaction>
</comment>
<comment type="subcellular location">
    <subcellularLocation>
        <location evidence="6">Cytoplasm</location>
    </subcellularLocation>
</comment>
<keyword evidence="2 6" id="KW-0698">rRNA processing</keyword>
<reference evidence="8 9" key="1">
    <citation type="submission" date="2014-07" db="EMBL/GenBank/DDBJ databases">
        <title>Comparative genomic insights into amoeba endosymbionts belonging to the families of Holosporaceae and Candidatus Midichloriaceae within Rickettsiales.</title>
        <authorList>
            <person name="Wang Z."/>
            <person name="Wu M."/>
        </authorList>
    </citation>
    <scope>NUCLEOTIDE SEQUENCE [LARGE SCALE GENOMIC DNA]</scope>
    <source>
        <strain evidence="8">PRA3</strain>
    </source>
</reference>
<sequence length="322" mass="35686">MPARRAGMSHIPVLLNEMLDALAVRDGAVYVDGTFGGGGYTRAILNKADCQVIAVDRDPAAIARACDLQKEYPDRLHVFHGVFSSLPTLMAQSQFDQIDGVVFDFGVSSYQIDTPDRGFSFRFDGPLDMRMSDDGESAADIVNTYDEEDLANIIYTYGEEHRSRRIARAIVELRKVKPIQTTLELANLIKSKLGGRPDAQHPATLTFQALRIKVNNELIEIERGLKFAEDFLRADGRLVAVTFHSLEDRIVKSFLREKAVRKHKQSRLLPGEKAPSPPSFFDLYPKGVAPSESEISVNPRSRSARLRAAVRLPSGQQGGTDA</sequence>
<protein>
    <recommendedName>
        <fullName evidence="6">Ribosomal RNA small subunit methyltransferase H</fullName>
        <ecNumber evidence="6">2.1.1.199</ecNumber>
    </recommendedName>
    <alternativeName>
        <fullName evidence="6">16S rRNA m(4)C1402 methyltransferase</fullName>
    </alternativeName>
    <alternativeName>
        <fullName evidence="6">rRNA (cytosine-N(4)-)-methyltransferase RsmH</fullName>
    </alternativeName>
</protein>
<evidence type="ECO:0000256" key="5">
    <source>
        <dbReference type="ARBA" id="ARBA00022691"/>
    </source>
</evidence>
<keyword evidence="4 6" id="KW-0808">Transferase</keyword>
<name>A0A077AS42_9PROT</name>
<dbReference type="STRING" id="91604.ID47_03380"/>
<comment type="function">
    <text evidence="6">Specifically methylates the N4 position of cytidine in position 1402 (C1402) of 16S rRNA.</text>
</comment>
<evidence type="ECO:0000256" key="2">
    <source>
        <dbReference type="ARBA" id="ARBA00022552"/>
    </source>
</evidence>
<evidence type="ECO:0000256" key="3">
    <source>
        <dbReference type="ARBA" id="ARBA00022603"/>
    </source>
</evidence>
<evidence type="ECO:0000256" key="6">
    <source>
        <dbReference type="HAMAP-Rule" id="MF_01007"/>
    </source>
</evidence>
<feature type="region of interest" description="Disordered" evidence="7">
    <location>
        <begin position="290"/>
        <end position="322"/>
    </location>
</feature>
<proteinExistence type="inferred from homology"/>
<dbReference type="CDD" id="cd02440">
    <property type="entry name" value="AdoMet_MTases"/>
    <property type="match status" value="1"/>
</dbReference>
<dbReference type="SUPFAM" id="SSF81799">
    <property type="entry name" value="Putative methyltransferase TM0872, insert domain"/>
    <property type="match status" value="1"/>
</dbReference>
<dbReference type="GO" id="GO:0071424">
    <property type="term" value="F:rRNA (cytosine-N4-)-methyltransferase activity"/>
    <property type="evidence" value="ECO:0007669"/>
    <property type="project" value="UniProtKB-UniRule"/>
</dbReference>
<accession>A0A077AS42</accession>
<evidence type="ECO:0000313" key="9">
    <source>
        <dbReference type="Proteomes" id="UP000028926"/>
    </source>
</evidence>
<dbReference type="InterPro" id="IPR002903">
    <property type="entry name" value="RsmH"/>
</dbReference>
<dbReference type="PANTHER" id="PTHR11265">
    <property type="entry name" value="S-ADENOSYL-METHYLTRANSFERASE MRAW"/>
    <property type="match status" value="1"/>
</dbReference>
<dbReference type="Gene3D" id="3.40.50.150">
    <property type="entry name" value="Vaccinia Virus protein VP39"/>
    <property type="match status" value="1"/>
</dbReference>
<dbReference type="InterPro" id="IPR029063">
    <property type="entry name" value="SAM-dependent_MTases_sf"/>
</dbReference>
<dbReference type="SUPFAM" id="SSF53335">
    <property type="entry name" value="S-adenosyl-L-methionine-dependent methyltransferases"/>
    <property type="match status" value="1"/>
</dbReference>
<dbReference type="HAMAP" id="MF_01007">
    <property type="entry name" value="16SrRNA_methyltr_H"/>
    <property type="match status" value="1"/>
</dbReference>
<dbReference type="GO" id="GO:0005737">
    <property type="term" value="C:cytoplasm"/>
    <property type="evidence" value="ECO:0007669"/>
    <property type="project" value="UniProtKB-SubCell"/>
</dbReference>
<dbReference type="Gene3D" id="1.10.150.170">
    <property type="entry name" value="Putative methyltransferase TM0872, insert domain"/>
    <property type="match status" value="1"/>
</dbReference>
<dbReference type="PANTHER" id="PTHR11265:SF0">
    <property type="entry name" value="12S RRNA N4-METHYLCYTIDINE METHYLTRANSFERASE"/>
    <property type="match status" value="1"/>
</dbReference>